<dbReference type="InterPro" id="IPR029063">
    <property type="entry name" value="SAM-dependent_MTases_sf"/>
</dbReference>
<keyword evidence="3" id="KW-1185">Reference proteome</keyword>
<gene>
    <name evidence="2" type="ORF">GCM10009030_19650</name>
</gene>
<dbReference type="EMBL" id="BMOU01000003">
    <property type="protein sequence ID" value="GGN93874.1"/>
    <property type="molecule type" value="Genomic_DNA"/>
</dbReference>
<protein>
    <recommendedName>
        <fullName evidence="1">Methyltransferase domain-containing protein</fullName>
    </recommendedName>
</protein>
<reference evidence="2" key="2">
    <citation type="submission" date="2020-09" db="EMBL/GenBank/DDBJ databases">
        <authorList>
            <person name="Sun Q."/>
            <person name="Ohkuma M."/>
        </authorList>
    </citation>
    <scope>NUCLEOTIDE SEQUENCE</scope>
    <source>
        <strain evidence="2">JCM 17820</strain>
    </source>
</reference>
<dbReference type="CDD" id="cd02440">
    <property type="entry name" value="AdoMet_MTases"/>
    <property type="match status" value="1"/>
</dbReference>
<sequence>MNNNDDGKPDKPYCSLRADNEERWSFIQRYLEDHHRSALDIGCAEGYFTHAATEYGLEVTGIEMDEDRYSHAEAEFGANENIQLQLQRLTPENVSELPSTDITFLLTIQHHWVGAYGVEEATRMLKIIGQKTSLLFYEPPGTMYLSKAEPIHPDESVSKYRTYLLDLFAGAVTIRDVELFDHVNEGEYVDRRDPLFVVNTADV</sequence>
<dbReference type="SUPFAM" id="SSF53335">
    <property type="entry name" value="S-adenosyl-L-methionine-dependent methyltransferases"/>
    <property type="match status" value="1"/>
</dbReference>
<evidence type="ECO:0000313" key="3">
    <source>
        <dbReference type="Proteomes" id="UP000605784"/>
    </source>
</evidence>
<accession>A0A830GKL2</accession>
<feature type="domain" description="Methyltransferase" evidence="1">
    <location>
        <begin position="39"/>
        <end position="126"/>
    </location>
</feature>
<name>A0A830GKL2_9EURY</name>
<dbReference type="RefSeq" id="WP_188996960.1">
    <property type="nucleotide sequence ID" value="NZ_BMOU01000003.1"/>
</dbReference>
<dbReference type="Gene3D" id="3.40.50.150">
    <property type="entry name" value="Vaccinia Virus protein VP39"/>
    <property type="match status" value="1"/>
</dbReference>
<dbReference type="AlphaFoldDB" id="A0A830GKL2"/>
<evidence type="ECO:0000259" key="1">
    <source>
        <dbReference type="Pfam" id="PF13649"/>
    </source>
</evidence>
<comment type="caution">
    <text evidence="2">The sequence shown here is derived from an EMBL/GenBank/DDBJ whole genome shotgun (WGS) entry which is preliminary data.</text>
</comment>
<dbReference type="InterPro" id="IPR041698">
    <property type="entry name" value="Methyltransf_25"/>
</dbReference>
<dbReference type="Pfam" id="PF13649">
    <property type="entry name" value="Methyltransf_25"/>
    <property type="match status" value="1"/>
</dbReference>
<organism evidence="2 3">
    <name type="scientific">Haloarcula pellucida</name>
    <dbReference type="NCBI Taxonomy" id="1427151"/>
    <lineage>
        <taxon>Archaea</taxon>
        <taxon>Methanobacteriati</taxon>
        <taxon>Methanobacteriota</taxon>
        <taxon>Stenosarchaea group</taxon>
        <taxon>Halobacteria</taxon>
        <taxon>Halobacteriales</taxon>
        <taxon>Haloarculaceae</taxon>
        <taxon>Haloarcula</taxon>
    </lineage>
</organism>
<dbReference type="Proteomes" id="UP000605784">
    <property type="component" value="Unassembled WGS sequence"/>
</dbReference>
<evidence type="ECO:0000313" key="2">
    <source>
        <dbReference type="EMBL" id="GGN93874.1"/>
    </source>
</evidence>
<reference evidence="2" key="1">
    <citation type="journal article" date="2014" name="Int. J. Syst. Evol. Microbiol.">
        <title>Complete genome sequence of Corynebacterium casei LMG S-19264T (=DSM 44701T), isolated from a smear-ripened cheese.</title>
        <authorList>
            <consortium name="US DOE Joint Genome Institute (JGI-PGF)"/>
            <person name="Walter F."/>
            <person name="Albersmeier A."/>
            <person name="Kalinowski J."/>
            <person name="Ruckert C."/>
        </authorList>
    </citation>
    <scope>NUCLEOTIDE SEQUENCE</scope>
    <source>
        <strain evidence="2">JCM 17820</strain>
    </source>
</reference>
<proteinExistence type="predicted"/>